<gene>
    <name evidence="1" type="ORF">EB796_009084</name>
</gene>
<sequence>MINCRINTVIVEHVKFSEHSGRYYCHSDESVILVYIFSMINSTLKPFSFPTLILSLNDIRRIECDLVLTLSR</sequence>
<name>A0A7J7K1U1_BUGNE</name>
<accession>A0A7J7K1U1</accession>
<comment type="caution">
    <text evidence="1">The sequence shown here is derived from an EMBL/GenBank/DDBJ whole genome shotgun (WGS) entry which is preliminary data.</text>
</comment>
<organism evidence="1 2">
    <name type="scientific">Bugula neritina</name>
    <name type="common">Brown bryozoan</name>
    <name type="synonym">Sertularia neritina</name>
    <dbReference type="NCBI Taxonomy" id="10212"/>
    <lineage>
        <taxon>Eukaryota</taxon>
        <taxon>Metazoa</taxon>
        <taxon>Spiralia</taxon>
        <taxon>Lophotrochozoa</taxon>
        <taxon>Bryozoa</taxon>
        <taxon>Gymnolaemata</taxon>
        <taxon>Cheilostomatida</taxon>
        <taxon>Flustrina</taxon>
        <taxon>Buguloidea</taxon>
        <taxon>Bugulidae</taxon>
        <taxon>Bugula</taxon>
    </lineage>
</organism>
<dbReference type="EMBL" id="VXIV02001496">
    <property type="protein sequence ID" value="KAF6032612.1"/>
    <property type="molecule type" value="Genomic_DNA"/>
</dbReference>
<protein>
    <submittedName>
        <fullName evidence="1">Uncharacterized protein</fullName>
    </submittedName>
</protein>
<reference evidence="1" key="1">
    <citation type="submission" date="2020-06" db="EMBL/GenBank/DDBJ databases">
        <title>Draft genome of Bugula neritina, a colonial animal packing powerful symbionts and potential medicines.</title>
        <authorList>
            <person name="Rayko M."/>
        </authorList>
    </citation>
    <scope>NUCLEOTIDE SEQUENCE [LARGE SCALE GENOMIC DNA]</scope>
    <source>
        <strain evidence="1">Kwan_BN1</strain>
    </source>
</reference>
<proteinExistence type="predicted"/>
<evidence type="ECO:0000313" key="2">
    <source>
        <dbReference type="Proteomes" id="UP000593567"/>
    </source>
</evidence>
<keyword evidence="2" id="KW-1185">Reference proteome</keyword>
<evidence type="ECO:0000313" key="1">
    <source>
        <dbReference type="EMBL" id="KAF6032612.1"/>
    </source>
</evidence>
<dbReference type="AlphaFoldDB" id="A0A7J7K1U1"/>
<dbReference type="Proteomes" id="UP000593567">
    <property type="component" value="Unassembled WGS sequence"/>
</dbReference>